<dbReference type="HOGENOM" id="CLU_037538_0_0_1"/>
<dbReference type="SUPFAM" id="SSF48403">
    <property type="entry name" value="Ankyrin repeat"/>
    <property type="match status" value="1"/>
</dbReference>
<feature type="compositionally biased region" description="Polar residues" evidence="2">
    <location>
        <begin position="445"/>
        <end position="455"/>
    </location>
</feature>
<feature type="region of interest" description="Disordered" evidence="2">
    <location>
        <begin position="66"/>
        <end position="86"/>
    </location>
</feature>
<evidence type="ECO:0000313" key="4">
    <source>
        <dbReference type="EMBL" id="KIJ41210.1"/>
    </source>
</evidence>
<feature type="compositionally biased region" description="Basic and acidic residues" evidence="2">
    <location>
        <begin position="157"/>
        <end position="176"/>
    </location>
</feature>
<dbReference type="GO" id="GO:0051087">
    <property type="term" value="F:protein-folding chaperone binding"/>
    <property type="evidence" value="ECO:0007669"/>
    <property type="project" value="TreeGrafter"/>
</dbReference>
<dbReference type="InterPro" id="IPR036770">
    <property type="entry name" value="Ankyrin_rpt-contain_sf"/>
</dbReference>
<dbReference type="PROSITE" id="PS50088">
    <property type="entry name" value="ANK_REPEAT"/>
    <property type="match status" value="1"/>
</dbReference>
<dbReference type="InterPro" id="IPR002110">
    <property type="entry name" value="Ankyrin_rpt"/>
</dbReference>
<feature type="domain" description="J" evidence="3">
    <location>
        <begin position="10"/>
        <end position="83"/>
    </location>
</feature>
<proteinExistence type="predicted"/>
<dbReference type="Pfam" id="PF12796">
    <property type="entry name" value="Ank_2"/>
    <property type="match status" value="1"/>
</dbReference>
<feature type="compositionally biased region" description="Basic and acidic residues" evidence="2">
    <location>
        <begin position="66"/>
        <end position="84"/>
    </location>
</feature>
<feature type="compositionally biased region" description="Polar residues" evidence="2">
    <location>
        <begin position="424"/>
        <end position="438"/>
    </location>
</feature>
<feature type="repeat" description="ANK" evidence="1">
    <location>
        <begin position="273"/>
        <end position="305"/>
    </location>
</feature>
<evidence type="ECO:0000313" key="5">
    <source>
        <dbReference type="Proteomes" id="UP000054279"/>
    </source>
</evidence>
<sequence length="504" mass="57511">MAQWQSSITEAYEVLGLQNGATLETVKTTYKQLALKTHPDKNPDDPNATVEFQKIGNAYRTISKHLEKPTHSDHTHSHFSRYSDEYYDEDDYEDDDEYYSDGDYYGDEYDLPFFVYMFQDFLNGRSIRNSGARFRATRVHPFDLETEEEYQDRLKRMREEKAEAEARRTKKEEEAKRRRQQEREEEILAGQQRRKKKAEAKKAESEASRQSAAQKLRLQQEKSQKLRFAAFEAARKGNAAAVKKAVWENGVDASGGELKPGMEDFVQNKPKDPRQTLLHIAVIRGDVELVEWLDTHNAEADERDSQNLTAFHVALQYGHIPIIRYFLETYPPKEEDSGSVLRHPEDAENVKPLLRLALQSGEPEVVWFVLDSELANKAAIREAWSWLTVQEREARAEFGRIGKPSATFDEAKWAETHDLLMSWGQSTPPMTPKQSKQTAAGYANRVSSTSKIPNQMPTPPESPVSSRKAHGGAFRNVPQCEQSSGRGRGRSRGRGRGGSTHVQS</sequence>
<dbReference type="PRINTS" id="PR00625">
    <property type="entry name" value="JDOMAIN"/>
</dbReference>
<evidence type="ECO:0000256" key="1">
    <source>
        <dbReference type="PROSITE-ProRule" id="PRU00023"/>
    </source>
</evidence>
<feature type="region of interest" description="Disordered" evidence="2">
    <location>
        <begin position="424"/>
        <end position="504"/>
    </location>
</feature>
<dbReference type="InterPro" id="IPR036869">
    <property type="entry name" value="J_dom_sf"/>
</dbReference>
<dbReference type="PANTHER" id="PTHR43948">
    <property type="entry name" value="DNAJ HOMOLOG SUBFAMILY B"/>
    <property type="match status" value="1"/>
</dbReference>
<dbReference type="GO" id="GO:0005634">
    <property type="term" value="C:nucleus"/>
    <property type="evidence" value="ECO:0007669"/>
    <property type="project" value="TreeGrafter"/>
</dbReference>
<dbReference type="GO" id="GO:0051082">
    <property type="term" value="F:unfolded protein binding"/>
    <property type="evidence" value="ECO:0007669"/>
    <property type="project" value="TreeGrafter"/>
</dbReference>
<feature type="region of interest" description="Disordered" evidence="2">
    <location>
        <begin position="157"/>
        <end position="219"/>
    </location>
</feature>
<dbReference type="SUPFAM" id="SSF46565">
    <property type="entry name" value="Chaperone J-domain"/>
    <property type="match status" value="1"/>
</dbReference>
<keyword evidence="1" id="KW-0040">ANK repeat</keyword>
<dbReference type="AlphaFoldDB" id="A0A0C9VS32"/>
<dbReference type="Gene3D" id="1.25.40.20">
    <property type="entry name" value="Ankyrin repeat-containing domain"/>
    <property type="match status" value="1"/>
</dbReference>
<dbReference type="Proteomes" id="UP000054279">
    <property type="component" value="Unassembled WGS sequence"/>
</dbReference>
<name>A0A0C9VS32_SPHS4</name>
<dbReference type="PANTHER" id="PTHR43948:SF10">
    <property type="entry name" value="MRJ, ISOFORM E"/>
    <property type="match status" value="1"/>
</dbReference>
<dbReference type="SMART" id="SM00248">
    <property type="entry name" value="ANK"/>
    <property type="match status" value="2"/>
</dbReference>
<dbReference type="GO" id="GO:0044183">
    <property type="term" value="F:protein folding chaperone"/>
    <property type="evidence" value="ECO:0007669"/>
    <property type="project" value="TreeGrafter"/>
</dbReference>
<dbReference type="EMBL" id="KN837138">
    <property type="protein sequence ID" value="KIJ41210.1"/>
    <property type="molecule type" value="Genomic_DNA"/>
</dbReference>
<accession>A0A0C9VS32</accession>
<dbReference type="PROSITE" id="PS50076">
    <property type="entry name" value="DNAJ_2"/>
    <property type="match status" value="1"/>
</dbReference>
<reference evidence="4 5" key="1">
    <citation type="submission" date="2014-06" db="EMBL/GenBank/DDBJ databases">
        <title>Evolutionary Origins and Diversification of the Mycorrhizal Mutualists.</title>
        <authorList>
            <consortium name="DOE Joint Genome Institute"/>
            <consortium name="Mycorrhizal Genomics Consortium"/>
            <person name="Kohler A."/>
            <person name="Kuo A."/>
            <person name="Nagy L.G."/>
            <person name="Floudas D."/>
            <person name="Copeland A."/>
            <person name="Barry K.W."/>
            <person name="Cichocki N."/>
            <person name="Veneault-Fourrey C."/>
            <person name="LaButti K."/>
            <person name="Lindquist E.A."/>
            <person name="Lipzen A."/>
            <person name="Lundell T."/>
            <person name="Morin E."/>
            <person name="Murat C."/>
            <person name="Riley R."/>
            <person name="Ohm R."/>
            <person name="Sun H."/>
            <person name="Tunlid A."/>
            <person name="Henrissat B."/>
            <person name="Grigoriev I.V."/>
            <person name="Hibbett D.S."/>
            <person name="Martin F."/>
        </authorList>
    </citation>
    <scope>NUCLEOTIDE SEQUENCE [LARGE SCALE GENOMIC DNA]</scope>
    <source>
        <strain evidence="4 5">SS14</strain>
    </source>
</reference>
<keyword evidence="5" id="KW-1185">Reference proteome</keyword>
<evidence type="ECO:0000256" key="2">
    <source>
        <dbReference type="SAM" id="MobiDB-lite"/>
    </source>
</evidence>
<evidence type="ECO:0000259" key="3">
    <source>
        <dbReference type="PROSITE" id="PS50076"/>
    </source>
</evidence>
<dbReference type="Gene3D" id="1.10.287.110">
    <property type="entry name" value="DnaJ domain"/>
    <property type="match status" value="1"/>
</dbReference>
<dbReference type="GO" id="GO:0005737">
    <property type="term" value="C:cytoplasm"/>
    <property type="evidence" value="ECO:0007669"/>
    <property type="project" value="TreeGrafter"/>
</dbReference>
<dbReference type="SMART" id="SM00271">
    <property type="entry name" value="DnaJ"/>
    <property type="match status" value="1"/>
</dbReference>
<dbReference type="InterPro" id="IPR001623">
    <property type="entry name" value="DnaJ_domain"/>
</dbReference>
<organism evidence="4 5">
    <name type="scientific">Sphaerobolus stellatus (strain SS14)</name>
    <dbReference type="NCBI Taxonomy" id="990650"/>
    <lineage>
        <taxon>Eukaryota</taxon>
        <taxon>Fungi</taxon>
        <taxon>Dikarya</taxon>
        <taxon>Basidiomycota</taxon>
        <taxon>Agaricomycotina</taxon>
        <taxon>Agaricomycetes</taxon>
        <taxon>Phallomycetidae</taxon>
        <taxon>Geastrales</taxon>
        <taxon>Sphaerobolaceae</taxon>
        <taxon>Sphaerobolus</taxon>
    </lineage>
</organism>
<dbReference type="Pfam" id="PF00226">
    <property type="entry name" value="DnaJ"/>
    <property type="match status" value="1"/>
</dbReference>
<protein>
    <recommendedName>
        <fullName evidence="3">J domain-containing protein</fullName>
    </recommendedName>
</protein>
<dbReference type="CDD" id="cd06257">
    <property type="entry name" value="DnaJ"/>
    <property type="match status" value="1"/>
</dbReference>
<gene>
    <name evidence="4" type="ORF">M422DRAFT_229676</name>
</gene>
<dbReference type="OrthoDB" id="442087at2759"/>